<dbReference type="PANTHER" id="PTHR39160">
    <property type="entry name" value="CELL WALL-BINDING PROTEIN YOCH"/>
    <property type="match status" value="1"/>
</dbReference>
<dbReference type="Gene3D" id="2.20.230.10">
    <property type="entry name" value="Resuscitation-promoting factor rpfb"/>
    <property type="match status" value="1"/>
</dbReference>
<dbReference type="Pfam" id="PF07501">
    <property type="entry name" value="G5"/>
    <property type="match status" value="1"/>
</dbReference>
<keyword evidence="2" id="KW-0812">Transmembrane</keyword>
<feature type="transmembrane region" description="Helical" evidence="2">
    <location>
        <begin position="32"/>
        <end position="52"/>
    </location>
</feature>
<keyword evidence="1" id="KW-0732">Signal</keyword>
<organism evidence="4 5">
    <name type="scientific">Thermodesulfitimonas autotrophica</name>
    <dbReference type="NCBI Taxonomy" id="1894989"/>
    <lineage>
        <taxon>Bacteria</taxon>
        <taxon>Bacillati</taxon>
        <taxon>Bacillota</taxon>
        <taxon>Clostridia</taxon>
        <taxon>Thermoanaerobacterales</taxon>
        <taxon>Thermoanaerobacteraceae</taxon>
        <taxon>Thermodesulfitimonas</taxon>
    </lineage>
</organism>
<dbReference type="CDD" id="cd22786">
    <property type="entry name" value="DPBB_YuiC-like"/>
    <property type="match status" value="1"/>
</dbReference>
<name>A0A3N5A9S7_9THEO</name>
<dbReference type="InterPro" id="IPR051933">
    <property type="entry name" value="Resuscitation_pf_RpfB"/>
</dbReference>
<gene>
    <name evidence="4" type="ORF">EDD75_1530</name>
</gene>
<dbReference type="GO" id="GO:0009254">
    <property type="term" value="P:peptidoglycan turnover"/>
    <property type="evidence" value="ECO:0007669"/>
    <property type="project" value="InterPro"/>
</dbReference>
<protein>
    <submittedName>
        <fullName evidence="4">Uncharacterized protein DUF348</fullName>
    </submittedName>
</protein>
<evidence type="ECO:0000259" key="3">
    <source>
        <dbReference type="PROSITE" id="PS51109"/>
    </source>
</evidence>
<evidence type="ECO:0000313" key="4">
    <source>
        <dbReference type="EMBL" id="RPF42429.1"/>
    </source>
</evidence>
<dbReference type="OrthoDB" id="9798935at2"/>
<dbReference type="GO" id="GO:0019867">
    <property type="term" value="C:outer membrane"/>
    <property type="evidence" value="ECO:0007669"/>
    <property type="project" value="InterPro"/>
</dbReference>
<dbReference type="PANTHER" id="PTHR39160:SF4">
    <property type="entry name" value="RESUSCITATION-PROMOTING FACTOR RPFB"/>
    <property type="match status" value="1"/>
</dbReference>
<sequence>MEWYVIARRRGTGEASLSSGKKEARRLSRTRLAIGFFFVLLVALGVTGYAWAQKKVTLTVDGKTLPVKTFQMDVAGLLQQAGVKLGPEDTVVPGMRTRLCEGMQVKVIRALPVTVTVDGATHQYLTRGKTVADLLREEKIRVGKEDIVLPSPDTELSAGTTVRITRVTRAIQEKKVSLPYGVKRKPTASLLKGQTRVLVAGQNGLAVERWEVTYHDGKEKARRLVERRVVRQPVDRVVQVGILRTISRGGEELRFTRVLTMLATAYTYTGRNTASGIPPREGVAAVDPAVIPFGTRLYIEGYGHALACDRGSSIRGNRIDVFFSSWAEARAWGMRYVRVYLLE</sequence>
<dbReference type="GO" id="GO:0004553">
    <property type="term" value="F:hydrolase activity, hydrolyzing O-glycosyl compounds"/>
    <property type="evidence" value="ECO:0007669"/>
    <property type="project" value="InterPro"/>
</dbReference>
<dbReference type="InterPro" id="IPR010611">
    <property type="entry name" value="3D_dom"/>
</dbReference>
<dbReference type="Pfam" id="PF06725">
    <property type="entry name" value="3D"/>
    <property type="match status" value="1"/>
</dbReference>
<keyword evidence="2" id="KW-1133">Transmembrane helix</keyword>
<dbReference type="Proteomes" id="UP000282654">
    <property type="component" value="Unassembled WGS sequence"/>
</dbReference>
<dbReference type="RefSeq" id="WP_123930507.1">
    <property type="nucleotide sequence ID" value="NZ_RKRE01000003.1"/>
</dbReference>
<keyword evidence="5" id="KW-1185">Reference proteome</keyword>
<dbReference type="SUPFAM" id="SSF50685">
    <property type="entry name" value="Barwin-like endoglucanases"/>
    <property type="match status" value="1"/>
</dbReference>
<dbReference type="PROSITE" id="PS51109">
    <property type="entry name" value="G5"/>
    <property type="match status" value="1"/>
</dbReference>
<dbReference type="InterPro" id="IPR007137">
    <property type="entry name" value="DUF348"/>
</dbReference>
<evidence type="ECO:0000256" key="1">
    <source>
        <dbReference type="ARBA" id="ARBA00022729"/>
    </source>
</evidence>
<evidence type="ECO:0000256" key="2">
    <source>
        <dbReference type="SAM" id="Phobius"/>
    </source>
</evidence>
<comment type="caution">
    <text evidence="4">The sequence shown here is derived from an EMBL/GenBank/DDBJ whole genome shotgun (WGS) entry which is preliminary data.</text>
</comment>
<dbReference type="Pfam" id="PF03990">
    <property type="entry name" value="DUF348"/>
    <property type="match status" value="2"/>
</dbReference>
<accession>A0A3N5A9S7</accession>
<proteinExistence type="predicted"/>
<dbReference type="InterPro" id="IPR036908">
    <property type="entry name" value="RlpA-like_sf"/>
</dbReference>
<evidence type="ECO:0000313" key="5">
    <source>
        <dbReference type="Proteomes" id="UP000282654"/>
    </source>
</evidence>
<dbReference type="EMBL" id="RKRE01000003">
    <property type="protein sequence ID" value="RPF42429.1"/>
    <property type="molecule type" value="Genomic_DNA"/>
</dbReference>
<feature type="domain" description="G5" evidence="3">
    <location>
        <begin position="164"/>
        <end position="244"/>
    </location>
</feature>
<dbReference type="AlphaFoldDB" id="A0A3N5A9S7"/>
<dbReference type="SMART" id="SM01208">
    <property type="entry name" value="G5"/>
    <property type="match status" value="1"/>
</dbReference>
<dbReference type="InterPro" id="IPR011098">
    <property type="entry name" value="G5_dom"/>
</dbReference>
<reference evidence="4 5" key="1">
    <citation type="submission" date="2018-11" db="EMBL/GenBank/DDBJ databases">
        <title>Genomic Encyclopedia of Type Strains, Phase IV (KMG-IV): sequencing the most valuable type-strain genomes for metagenomic binning, comparative biology and taxonomic classification.</title>
        <authorList>
            <person name="Goeker M."/>
        </authorList>
    </citation>
    <scope>NUCLEOTIDE SEQUENCE [LARGE SCALE GENOMIC DNA]</scope>
    <source>
        <strain evidence="4 5">DSM 102936</strain>
    </source>
</reference>
<keyword evidence="2" id="KW-0472">Membrane</keyword>